<evidence type="ECO:0000313" key="3">
    <source>
        <dbReference type="Proteomes" id="UP000297703"/>
    </source>
</evidence>
<protein>
    <submittedName>
        <fullName evidence="2">Proline-rich nuclear receptor coactivator 2</fullName>
    </submittedName>
</protein>
<accession>A0A4D9F680</accession>
<keyword evidence="3" id="KW-1185">Reference proteome</keyword>
<dbReference type="STRING" id="55544.A0A4D9F680"/>
<name>A0A4D9F680_9SAUR</name>
<dbReference type="OrthoDB" id="8885466at2759"/>
<reference evidence="2 3" key="1">
    <citation type="submission" date="2019-04" db="EMBL/GenBank/DDBJ databases">
        <title>Draft genome of the big-headed turtle Platysternon megacephalum.</title>
        <authorList>
            <person name="Gong S."/>
        </authorList>
    </citation>
    <scope>NUCLEOTIDE SEQUENCE [LARGE SCALE GENOMIC DNA]</scope>
    <source>
        <strain evidence="2">DO16091913</strain>
        <tissue evidence="2">Muscle</tissue>
    </source>
</reference>
<evidence type="ECO:0000256" key="1">
    <source>
        <dbReference type="SAM" id="MobiDB-lite"/>
    </source>
</evidence>
<comment type="caution">
    <text evidence="2">The sequence shown here is derived from an EMBL/GenBank/DDBJ whole genome shotgun (WGS) entry which is preliminary data.</text>
</comment>
<dbReference type="Proteomes" id="UP000297703">
    <property type="component" value="Unassembled WGS sequence"/>
</dbReference>
<proteinExistence type="predicted"/>
<evidence type="ECO:0000313" key="2">
    <source>
        <dbReference type="EMBL" id="TFK13520.1"/>
    </source>
</evidence>
<feature type="region of interest" description="Disordered" evidence="1">
    <location>
        <begin position="1"/>
        <end position="34"/>
    </location>
</feature>
<sequence length="193" mass="20249">MAERAGSREPPPAGPALPEAPQKGGEEAELCLEPVSLEIPAVAPGKRRERRSGLAMAGAAERFPGSLGTSAGAAADPEASLLEAAKATPRRSSIIKLMNSPKGDLLLHQRAKFIPNVNSEPLIKALGPNSAVTNSSVSYNTQQRGILSNEIFSPYTIAVLVGTPQLLPSCYFNYWPIAKAASSMLVSEATESI</sequence>
<organism evidence="2 3">
    <name type="scientific">Platysternon megacephalum</name>
    <name type="common">big-headed turtle</name>
    <dbReference type="NCBI Taxonomy" id="55544"/>
    <lineage>
        <taxon>Eukaryota</taxon>
        <taxon>Metazoa</taxon>
        <taxon>Chordata</taxon>
        <taxon>Craniata</taxon>
        <taxon>Vertebrata</taxon>
        <taxon>Euteleostomi</taxon>
        <taxon>Archelosauria</taxon>
        <taxon>Testudinata</taxon>
        <taxon>Testudines</taxon>
        <taxon>Cryptodira</taxon>
        <taxon>Durocryptodira</taxon>
        <taxon>Testudinoidea</taxon>
        <taxon>Platysternidae</taxon>
        <taxon>Platysternon</taxon>
    </lineage>
</organism>
<reference evidence="2 3" key="2">
    <citation type="submission" date="2019-04" db="EMBL/GenBank/DDBJ databases">
        <title>The genome sequence of big-headed turtle.</title>
        <authorList>
            <person name="Gong S."/>
        </authorList>
    </citation>
    <scope>NUCLEOTIDE SEQUENCE [LARGE SCALE GENOMIC DNA]</scope>
    <source>
        <strain evidence="2">DO16091913</strain>
        <tissue evidence="2">Muscle</tissue>
    </source>
</reference>
<keyword evidence="2" id="KW-0675">Receptor</keyword>
<gene>
    <name evidence="2" type="ORF">DR999_PMT03002</name>
</gene>
<dbReference type="EMBL" id="QXTE01000015">
    <property type="protein sequence ID" value="TFK13520.1"/>
    <property type="molecule type" value="Genomic_DNA"/>
</dbReference>
<dbReference type="AlphaFoldDB" id="A0A4D9F680"/>